<name>A0A1F5FJH2_9BACT</name>
<dbReference type="SUPFAM" id="SSF53335">
    <property type="entry name" value="S-adenosyl-L-methionine-dependent methyltransferases"/>
    <property type="match status" value="1"/>
</dbReference>
<accession>A0A1F5FJH2</accession>
<dbReference type="Gene3D" id="3.40.50.150">
    <property type="entry name" value="Vaccinia Virus protein VP39"/>
    <property type="match status" value="1"/>
</dbReference>
<reference evidence="2 3" key="1">
    <citation type="journal article" date="2016" name="Nat. Commun.">
        <title>Thousands of microbial genomes shed light on interconnected biogeochemical processes in an aquifer system.</title>
        <authorList>
            <person name="Anantharaman K."/>
            <person name="Brown C.T."/>
            <person name="Hug L.A."/>
            <person name="Sharon I."/>
            <person name="Castelle C.J."/>
            <person name="Probst A.J."/>
            <person name="Thomas B.C."/>
            <person name="Singh A."/>
            <person name="Wilkins M.J."/>
            <person name="Karaoz U."/>
            <person name="Brodie E.L."/>
            <person name="Williams K.H."/>
            <person name="Hubbard S.S."/>
            <person name="Banfield J.F."/>
        </authorList>
    </citation>
    <scope>NUCLEOTIDE SEQUENCE [LARGE SCALE GENOMIC DNA]</scope>
</reference>
<dbReference type="CDD" id="cd02440">
    <property type="entry name" value="AdoMet_MTases"/>
    <property type="match status" value="1"/>
</dbReference>
<gene>
    <name evidence="2" type="ORF">A2Y64_06360</name>
</gene>
<dbReference type="PANTHER" id="PTHR42912">
    <property type="entry name" value="METHYLTRANSFERASE"/>
    <property type="match status" value="1"/>
</dbReference>
<sequence length="222" mass="24336">MPGRYYSEKLSAERLRRCYELAPPRVARYLEAEIDHVLSRIAPGDTVLELGCGYGRILRRIAGRARRAVGIDTSPESLRLAGGPDIGLACMDAAELGFCNGSFDVVVCAQNGVSAFGTDRRGLITEALRVTKPGGTVLFASYAAEFWDHRLEWFRRQAEAGLLGEIDEGRTGDGVIVCRDGFRAETVGEGEFRELTHGLGADVRFNVVDSSSLFCELTRTRE</sequence>
<evidence type="ECO:0000259" key="1">
    <source>
        <dbReference type="Pfam" id="PF13649"/>
    </source>
</evidence>
<evidence type="ECO:0000313" key="3">
    <source>
        <dbReference type="Proteomes" id="UP000177187"/>
    </source>
</evidence>
<dbReference type="EMBL" id="MFAF01000002">
    <property type="protein sequence ID" value="OGD79722.1"/>
    <property type="molecule type" value="Genomic_DNA"/>
</dbReference>
<comment type="caution">
    <text evidence="2">The sequence shown here is derived from an EMBL/GenBank/DDBJ whole genome shotgun (WGS) entry which is preliminary data.</text>
</comment>
<dbReference type="InterPro" id="IPR029063">
    <property type="entry name" value="SAM-dependent_MTases_sf"/>
</dbReference>
<dbReference type="AlphaFoldDB" id="A0A1F5FJH2"/>
<protein>
    <recommendedName>
        <fullName evidence="1">Methyltransferase domain-containing protein</fullName>
    </recommendedName>
</protein>
<dbReference type="STRING" id="1817816.A2Y64_06360"/>
<dbReference type="InterPro" id="IPR041698">
    <property type="entry name" value="Methyltransf_25"/>
</dbReference>
<proteinExistence type="predicted"/>
<organism evidence="2 3">
    <name type="scientific">Candidatus Coatesbacteria bacterium RBG_13_66_14</name>
    <dbReference type="NCBI Taxonomy" id="1817816"/>
    <lineage>
        <taxon>Bacteria</taxon>
        <taxon>Candidatus Coatesiibacteriota</taxon>
    </lineage>
</organism>
<dbReference type="Proteomes" id="UP000177187">
    <property type="component" value="Unassembled WGS sequence"/>
</dbReference>
<dbReference type="Pfam" id="PF13649">
    <property type="entry name" value="Methyltransf_25"/>
    <property type="match status" value="1"/>
</dbReference>
<evidence type="ECO:0000313" key="2">
    <source>
        <dbReference type="EMBL" id="OGD79722.1"/>
    </source>
</evidence>
<dbReference type="GO" id="GO:0008168">
    <property type="term" value="F:methyltransferase activity"/>
    <property type="evidence" value="ECO:0007669"/>
    <property type="project" value="TreeGrafter"/>
</dbReference>
<feature type="domain" description="Methyltransferase" evidence="1">
    <location>
        <begin position="47"/>
        <end position="135"/>
    </location>
</feature>
<dbReference type="InterPro" id="IPR050508">
    <property type="entry name" value="Methyltransf_Superfamily"/>
</dbReference>